<dbReference type="AlphaFoldDB" id="A0A7S4QJE6"/>
<evidence type="ECO:0000313" key="1">
    <source>
        <dbReference type="EMBL" id="CAE4585334.1"/>
    </source>
</evidence>
<proteinExistence type="predicted"/>
<reference evidence="1" key="1">
    <citation type="submission" date="2021-01" db="EMBL/GenBank/DDBJ databases">
        <authorList>
            <person name="Corre E."/>
            <person name="Pelletier E."/>
            <person name="Niang G."/>
            <person name="Scheremetjew M."/>
            <person name="Finn R."/>
            <person name="Kale V."/>
            <person name="Holt S."/>
            <person name="Cochrane G."/>
            <person name="Meng A."/>
            <person name="Brown T."/>
            <person name="Cohen L."/>
        </authorList>
    </citation>
    <scope>NUCLEOTIDE SEQUENCE</scope>
    <source>
        <strain evidence="1">GSO104</strain>
    </source>
</reference>
<organism evidence="1">
    <name type="scientific">Ditylum brightwellii</name>
    <dbReference type="NCBI Taxonomy" id="49249"/>
    <lineage>
        <taxon>Eukaryota</taxon>
        <taxon>Sar</taxon>
        <taxon>Stramenopiles</taxon>
        <taxon>Ochrophyta</taxon>
        <taxon>Bacillariophyta</taxon>
        <taxon>Mediophyceae</taxon>
        <taxon>Lithodesmiophycidae</taxon>
        <taxon>Lithodesmiales</taxon>
        <taxon>Lithodesmiaceae</taxon>
        <taxon>Ditylum</taxon>
    </lineage>
</organism>
<protein>
    <submittedName>
        <fullName evidence="1">Uncharacterized protein</fullName>
    </submittedName>
</protein>
<dbReference type="EMBL" id="HBNS01004499">
    <property type="protein sequence ID" value="CAE4585334.1"/>
    <property type="molecule type" value="Transcribed_RNA"/>
</dbReference>
<gene>
    <name evidence="1" type="ORF">DBRI00130_LOCUS3642</name>
</gene>
<sequence length="100" mass="11584">MTGEETHRDSPFFCLFLNIPTIKREQHLHCTSVLIDDRESLADEWKNSGGIFIHHTKTERTLELLKKQGILSPAIEKVNYSLSFGSLDKWNSLYIVHLML</sequence>
<accession>A0A7S4QJE6</accession>
<name>A0A7S4QJE6_9STRA</name>